<dbReference type="Gene3D" id="3.30.70.2390">
    <property type="match status" value="1"/>
</dbReference>
<dbReference type="Pfam" id="PF13399">
    <property type="entry name" value="LytR_C"/>
    <property type="match status" value="1"/>
</dbReference>
<evidence type="ECO:0000256" key="3">
    <source>
        <dbReference type="SAM" id="Phobius"/>
    </source>
</evidence>
<dbReference type="RefSeq" id="WP_123208837.1">
    <property type="nucleotide sequence ID" value="NZ_JBHTHO010000053.1"/>
</dbReference>
<comment type="similarity">
    <text evidence="1">Belongs to the LytR/CpsA/Psr (LCP) family.</text>
</comment>
<dbReference type="InterPro" id="IPR004474">
    <property type="entry name" value="LytR_CpsA_psr"/>
</dbReference>
<accession>A0A3N0AZI9</accession>
<dbReference type="Proteomes" id="UP000269591">
    <property type="component" value="Unassembled WGS sequence"/>
</dbReference>
<feature type="transmembrane region" description="Helical" evidence="3">
    <location>
        <begin position="67"/>
        <end position="90"/>
    </location>
</feature>
<dbReference type="EMBL" id="QIBX01000008">
    <property type="protein sequence ID" value="RNL40287.1"/>
    <property type="molecule type" value="Genomic_DNA"/>
</dbReference>
<keyword evidence="3" id="KW-0812">Transmembrane</keyword>
<dbReference type="InterPro" id="IPR027381">
    <property type="entry name" value="LytR/CpsA/Psr_C"/>
</dbReference>
<gene>
    <name evidence="6" type="ORF">DMP06_06005</name>
</gene>
<dbReference type="Pfam" id="PF03816">
    <property type="entry name" value="LytR_cpsA_psr"/>
    <property type="match status" value="1"/>
</dbReference>
<feature type="region of interest" description="Disordered" evidence="2">
    <location>
        <begin position="1"/>
        <end position="59"/>
    </location>
</feature>
<proteinExistence type="inferred from homology"/>
<sequence>MARRSSKFDNFPTAEPRRHSTTPRRGDDASGLDRGAGRQTAAQQYSRRATQDAYTQQRAKKSRRKKVVVGVVAVILALVVGAGAAAAVFLGGINSKLQQGVDDNLLNQLTVTESSEPFYVLLMGVDGSSERENSEQYAGDTFRSDSIILARIDPQQKQVTLVSIMRDTYVDMGENGYQKINAAHAIGGPAYAVEVVSEYAGVPISHYAEINFDGFKEAVDSLGGIEVNVPRDIDDPQAGGSLEAGEQTLNGDQALILCRSRHSYDDQGDGDTYRAANQRLVIGAIAKKLLASDPATMASVVNSMADYITTDMSVDEIVSIALQMQGMDTDSGIYSCMNPTVSAYENGVWIEYTNVEAWKAMMTRVDQGLSPTVNEEDSANRGGVTDGTLDKEYIAQSALADSGNTGSLASENAVAVRNGNGVSGVAATASSVLTNSGYDVTETGDADNYDYASTLIVYNDSSMESEARSIGEALGVGTTMLNDGSYTFDGNFLVILGADYTG</sequence>
<dbReference type="AlphaFoldDB" id="A0A3N0AZI9"/>
<organism evidence="6 7">
    <name type="scientific">Slackia equolifaciens</name>
    <dbReference type="NCBI Taxonomy" id="498718"/>
    <lineage>
        <taxon>Bacteria</taxon>
        <taxon>Bacillati</taxon>
        <taxon>Actinomycetota</taxon>
        <taxon>Coriobacteriia</taxon>
        <taxon>Eggerthellales</taxon>
        <taxon>Eggerthellaceae</taxon>
        <taxon>Slackia</taxon>
    </lineage>
</organism>
<dbReference type="Gene3D" id="3.40.630.190">
    <property type="entry name" value="LCP protein"/>
    <property type="match status" value="1"/>
</dbReference>
<feature type="domain" description="LytR/CpsA/Psr regulator C-terminal" evidence="5">
    <location>
        <begin position="413"/>
        <end position="500"/>
    </location>
</feature>
<feature type="compositionally biased region" description="Polar residues" evidence="2">
    <location>
        <begin position="40"/>
        <end position="57"/>
    </location>
</feature>
<evidence type="ECO:0000256" key="1">
    <source>
        <dbReference type="ARBA" id="ARBA00006068"/>
    </source>
</evidence>
<evidence type="ECO:0000313" key="7">
    <source>
        <dbReference type="Proteomes" id="UP000269591"/>
    </source>
</evidence>
<protein>
    <submittedName>
        <fullName evidence="6">Transcriptional regulator</fullName>
    </submittedName>
</protein>
<name>A0A3N0AZI9_9ACTN</name>
<evidence type="ECO:0000259" key="4">
    <source>
        <dbReference type="Pfam" id="PF03816"/>
    </source>
</evidence>
<reference evidence="7" key="1">
    <citation type="submission" date="2018-05" db="EMBL/GenBank/DDBJ databases">
        <title>Genome Sequencing of selected type strains of the family Eggerthellaceae.</title>
        <authorList>
            <person name="Danylec N."/>
            <person name="Stoll D.A."/>
            <person name="Doetsch A."/>
            <person name="Huch M."/>
        </authorList>
    </citation>
    <scope>NUCLEOTIDE SEQUENCE [LARGE SCALE GENOMIC DNA]</scope>
    <source>
        <strain evidence="7">DSM 24851</strain>
    </source>
</reference>
<dbReference type="OrthoDB" id="9782542at2"/>
<keyword evidence="7" id="KW-1185">Reference proteome</keyword>
<evidence type="ECO:0000259" key="5">
    <source>
        <dbReference type="Pfam" id="PF13399"/>
    </source>
</evidence>
<dbReference type="PANTHER" id="PTHR33392">
    <property type="entry name" value="POLYISOPRENYL-TEICHOIC ACID--PEPTIDOGLYCAN TEICHOIC ACID TRANSFERASE TAGU"/>
    <property type="match status" value="1"/>
</dbReference>
<keyword evidence="3" id="KW-0472">Membrane</keyword>
<dbReference type="InterPro" id="IPR050922">
    <property type="entry name" value="LytR/CpsA/Psr_CW_biosynth"/>
</dbReference>
<dbReference type="PANTHER" id="PTHR33392:SF6">
    <property type="entry name" value="POLYISOPRENYL-TEICHOIC ACID--PEPTIDOGLYCAN TEICHOIC ACID TRANSFERASE TAGU"/>
    <property type="match status" value="1"/>
</dbReference>
<dbReference type="NCBIfam" id="TIGR00350">
    <property type="entry name" value="lytR_cpsA_psr"/>
    <property type="match status" value="1"/>
</dbReference>
<comment type="caution">
    <text evidence="6">The sequence shown here is derived from an EMBL/GenBank/DDBJ whole genome shotgun (WGS) entry which is preliminary data.</text>
</comment>
<feature type="domain" description="Cell envelope-related transcriptional attenuator" evidence="4">
    <location>
        <begin position="143"/>
        <end position="289"/>
    </location>
</feature>
<evidence type="ECO:0000313" key="6">
    <source>
        <dbReference type="EMBL" id="RNL40287.1"/>
    </source>
</evidence>
<keyword evidence="3" id="KW-1133">Transmembrane helix</keyword>
<evidence type="ECO:0000256" key="2">
    <source>
        <dbReference type="SAM" id="MobiDB-lite"/>
    </source>
</evidence>